<dbReference type="Proteomes" id="UP000504636">
    <property type="component" value="Unplaced"/>
</dbReference>
<name>A0A6A6YNS1_9PEZI</name>
<gene>
    <name evidence="2 4" type="ORF">BDZ99DRAFT_463086</name>
</gene>
<feature type="region of interest" description="Disordered" evidence="1">
    <location>
        <begin position="66"/>
        <end position="109"/>
    </location>
</feature>
<evidence type="ECO:0000313" key="2">
    <source>
        <dbReference type="EMBL" id="KAF2810522.1"/>
    </source>
</evidence>
<proteinExistence type="predicted"/>
<dbReference type="RefSeq" id="XP_033577486.1">
    <property type="nucleotide sequence ID" value="XM_033719999.1"/>
</dbReference>
<reference evidence="4" key="3">
    <citation type="submission" date="2025-04" db="UniProtKB">
        <authorList>
            <consortium name="RefSeq"/>
        </authorList>
    </citation>
    <scope>IDENTIFICATION</scope>
    <source>
        <strain evidence="4">CBS 304.34</strain>
    </source>
</reference>
<accession>A0A6A6YNS1</accession>
<evidence type="ECO:0000313" key="4">
    <source>
        <dbReference type="RefSeq" id="XP_033577486.1"/>
    </source>
</evidence>
<feature type="compositionally biased region" description="Basic and acidic residues" evidence="1">
    <location>
        <begin position="66"/>
        <end position="101"/>
    </location>
</feature>
<dbReference type="GeneID" id="54460892"/>
<reference evidence="4" key="2">
    <citation type="submission" date="2020-04" db="EMBL/GenBank/DDBJ databases">
        <authorList>
            <consortium name="NCBI Genome Project"/>
        </authorList>
    </citation>
    <scope>NUCLEOTIDE SEQUENCE</scope>
    <source>
        <strain evidence="4">CBS 304.34</strain>
    </source>
</reference>
<organism evidence="2">
    <name type="scientific">Mytilinidion resinicola</name>
    <dbReference type="NCBI Taxonomy" id="574789"/>
    <lineage>
        <taxon>Eukaryota</taxon>
        <taxon>Fungi</taxon>
        <taxon>Dikarya</taxon>
        <taxon>Ascomycota</taxon>
        <taxon>Pezizomycotina</taxon>
        <taxon>Dothideomycetes</taxon>
        <taxon>Pleosporomycetidae</taxon>
        <taxon>Mytilinidiales</taxon>
        <taxon>Mytilinidiaceae</taxon>
        <taxon>Mytilinidion</taxon>
    </lineage>
</organism>
<protein>
    <submittedName>
        <fullName evidence="2 4">Uncharacterized protein</fullName>
    </submittedName>
</protein>
<evidence type="ECO:0000256" key="1">
    <source>
        <dbReference type="SAM" id="MobiDB-lite"/>
    </source>
</evidence>
<dbReference type="AlphaFoldDB" id="A0A6A6YNS1"/>
<reference evidence="2 4" key="1">
    <citation type="journal article" date="2020" name="Stud. Mycol.">
        <title>101 Dothideomycetes genomes: a test case for predicting lifestyles and emergence of pathogens.</title>
        <authorList>
            <person name="Haridas S."/>
            <person name="Albert R."/>
            <person name="Binder M."/>
            <person name="Bloem J."/>
            <person name="Labutti K."/>
            <person name="Salamov A."/>
            <person name="Andreopoulos B."/>
            <person name="Baker S."/>
            <person name="Barry K."/>
            <person name="Bills G."/>
            <person name="Bluhm B."/>
            <person name="Cannon C."/>
            <person name="Castanera R."/>
            <person name="Culley D."/>
            <person name="Daum C."/>
            <person name="Ezra D."/>
            <person name="Gonzalez J."/>
            <person name="Henrissat B."/>
            <person name="Kuo A."/>
            <person name="Liang C."/>
            <person name="Lipzen A."/>
            <person name="Lutzoni F."/>
            <person name="Magnuson J."/>
            <person name="Mondo S."/>
            <person name="Nolan M."/>
            <person name="Ohm R."/>
            <person name="Pangilinan J."/>
            <person name="Park H.-J."/>
            <person name="Ramirez L."/>
            <person name="Alfaro M."/>
            <person name="Sun H."/>
            <person name="Tritt A."/>
            <person name="Yoshinaga Y."/>
            <person name="Zwiers L.-H."/>
            <person name="Turgeon B."/>
            <person name="Goodwin S."/>
            <person name="Spatafora J."/>
            <person name="Crous P."/>
            <person name="Grigoriev I."/>
        </authorList>
    </citation>
    <scope>NUCLEOTIDE SEQUENCE</scope>
    <source>
        <strain evidence="2 4">CBS 304.34</strain>
    </source>
</reference>
<evidence type="ECO:0000313" key="3">
    <source>
        <dbReference type="Proteomes" id="UP000504636"/>
    </source>
</evidence>
<dbReference type="EMBL" id="MU003700">
    <property type="protein sequence ID" value="KAF2810522.1"/>
    <property type="molecule type" value="Genomic_DNA"/>
</dbReference>
<sequence length="109" mass="12416">MSPPPTIFNPNQCPECPFFSNSQTERSAHMDATSHNGCSSCSVFLVIGGLANHMWNKHFDEPWNDHAVEWTDKVRLQKKEEREKDEKEKGEREKKEGDKAGNKSHSSSL</sequence>
<keyword evidence="3" id="KW-1185">Reference proteome</keyword>